<dbReference type="Proteomes" id="UP000830167">
    <property type="component" value="Chromosome"/>
</dbReference>
<dbReference type="PROSITE" id="PS50885">
    <property type="entry name" value="HAMP"/>
    <property type="match status" value="1"/>
</dbReference>
<evidence type="ECO:0000256" key="1">
    <source>
        <dbReference type="ARBA" id="ARBA00004651"/>
    </source>
</evidence>
<evidence type="ECO:0000256" key="7">
    <source>
        <dbReference type="SAM" id="Phobius"/>
    </source>
</evidence>
<dbReference type="Pfam" id="PF02518">
    <property type="entry name" value="HATPase_c"/>
    <property type="match status" value="1"/>
</dbReference>
<organism evidence="9 10">
    <name type="scientific">Fodinisporobacter ferrooxydans</name>
    <dbReference type="NCBI Taxonomy" id="2901836"/>
    <lineage>
        <taxon>Bacteria</taxon>
        <taxon>Bacillati</taxon>
        <taxon>Bacillota</taxon>
        <taxon>Bacilli</taxon>
        <taxon>Bacillales</taxon>
        <taxon>Alicyclobacillaceae</taxon>
        <taxon>Fodinisporobacter</taxon>
    </lineage>
</organism>
<dbReference type="InterPro" id="IPR003660">
    <property type="entry name" value="HAMP_dom"/>
</dbReference>
<keyword evidence="3" id="KW-0597">Phosphoprotein</keyword>
<dbReference type="Gene3D" id="3.30.565.10">
    <property type="entry name" value="Histidine kinase-like ATPase, C-terminal domain"/>
    <property type="match status" value="1"/>
</dbReference>
<evidence type="ECO:0000256" key="4">
    <source>
        <dbReference type="ARBA" id="ARBA00022679"/>
    </source>
</evidence>
<keyword evidence="7" id="KW-0812">Transmembrane</keyword>
<dbReference type="InterPro" id="IPR036890">
    <property type="entry name" value="HATPase_C_sf"/>
</dbReference>
<dbReference type="PANTHER" id="PTHR34220">
    <property type="entry name" value="SENSOR HISTIDINE KINASE YPDA"/>
    <property type="match status" value="1"/>
</dbReference>
<feature type="domain" description="HAMP" evidence="8">
    <location>
        <begin position="198"/>
        <end position="251"/>
    </location>
</feature>
<evidence type="ECO:0000256" key="3">
    <source>
        <dbReference type="ARBA" id="ARBA00022553"/>
    </source>
</evidence>
<protein>
    <submittedName>
        <fullName evidence="9">Sensor histidine kinase</fullName>
    </submittedName>
</protein>
<reference evidence="9" key="1">
    <citation type="submission" date="2021-12" db="EMBL/GenBank/DDBJ databases">
        <title>Alicyclobacillaceae gen. nov., sp. nov., isolated from chalcocite enrichment system.</title>
        <authorList>
            <person name="Jiang Z."/>
        </authorList>
    </citation>
    <scope>NUCLEOTIDE SEQUENCE</scope>
    <source>
        <strain evidence="9">MYW30-H2</strain>
    </source>
</reference>
<dbReference type="SUPFAM" id="SSF158472">
    <property type="entry name" value="HAMP domain-like"/>
    <property type="match status" value="1"/>
</dbReference>
<evidence type="ECO:0000259" key="8">
    <source>
        <dbReference type="PROSITE" id="PS50885"/>
    </source>
</evidence>
<dbReference type="GO" id="GO:0016301">
    <property type="term" value="F:kinase activity"/>
    <property type="evidence" value="ECO:0007669"/>
    <property type="project" value="UniProtKB-KW"/>
</dbReference>
<dbReference type="SMART" id="SM00304">
    <property type="entry name" value="HAMP"/>
    <property type="match status" value="1"/>
</dbReference>
<keyword evidence="7" id="KW-1133">Transmembrane helix</keyword>
<name>A0ABY4CLR3_9BACL</name>
<dbReference type="Gene3D" id="6.10.340.10">
    <property type="match status" value="1"/>
</dbReference>
<proteinExistence type="predicted"/>
<keyword evidence="10" id="KW-1185">Reference proteome</keyword>
<dbReference type="EMBL" id="CP089291">
    <property type="protein sequence ID" value="UOF90934.1"/>
    <property type="molecule type" value="Genomic_DNA"/>
</dbReference>
<evidence type="ECO:0000313" key="9">
    <source>
        <dbReference type="EMBL" id="UOF90934.1"/>
    </source>
</evidence>
<dbReference type="RefSeq" id="WP_347437629.1">
    <property type="nucleotide sequence ID" value="NZ_CP089291.1"/>
</dbReference>
<comment type="subcellular location">
    <subcellularLocation>
        <location evidence="1">Cell membrane</location>
        <topology evidence="1">Multi-pass membrane protein</topology>
    </subcellularLocation>
</comment>
<keyword evidence="4" id="KW-0808">Transferase</keyword>
<dbReference type="CDD" id="cd06225">
    <property type="entry name" value="HAMP"/>
    <property type="match status" value="1"/>
</dbReference>
<dbReference type="SUPFAM" id="SSF55874">
    <property type="entry name" value="ATPase domain of HSP90 chaperone/DNA topoisomerase II/histidine kinase"/>
    <property type="match status" value="1"/>
</dbReference>
<evidence type="ECO:0000313" key="10">
    <source>
        <dbReference type="Proteomes" id="UP000830167"/>
    </source>
</evidence>
<evidence type="ECO:0000256" key="5">
    <source>
        <dbReference type="ARBA" id="ARBA00022777"/>
    </source>
</evidence>
<dbReference type="Pfam" id="PF00672">
    <property type="entry name" value="HAMP"/>
    <property type="match status" value="1"/>
</dbReference>
<dbReference type="Pfam" id="PF06580">
    <property type="entry name" value="His_kinase"/>
    <property type="match status" value="1"/>
</dbReference>
<accession>A0ABY4CLR3</accession>
<keyword evidence="5 9" id="KW-0418">Kinase</keyword>
<evidence type="ECO:0000256" key="2">
    <source>
        <dbReference type="ARBA" id="ARBA00022475"/>
    </source>
</evidence>
<dbReference type="InterPro" id="IPR010559">
    <property type="entry name" value="Sig_transdc_His_kin_internal"/>
</dbReference>
<dbReference type="PANTHER" id="PTHR34220:SF7">
    <property type="entry name" value="SENSOR HISTIDINE KINASE YPDA"/>
    <property type="match status" value="1"/>
</dbReference>
<sequence length="480" mass="54757">MNIRTKLLIYIVSIVTVLNSVAFFLFQGNRSAEAGYNEIIQQLLLFNQISNDVNDNLRKINLYIVNQSQELRNSSRDGYQSLKHDQTKLDNVVERPDNYIQLKNYKNLIRTFLNQENTIFLSITSHDPMTYTNVDREMENTAGYIQQTTQSIIDSELSFYSTFYQEIVRRNDQLKNIGIDIFAVSTILSIFVAIALAKGITEPLSNLMRAARRMAKGDLEGEEIAVKSRDEVGVLSEAFNHMQQNIRLLVGQIRIQSEMERHVKELELKALQSQINPHFLFNTLNTIAKLSYMEGAEQASDLITSVSSLLRYNLQKLDKPVTLREELENVKEYLSIQKARFRDRVEYHLKIEENALDLLVPCLTLQPIIENAFVHGIEELEAGATLYLEILNCGQGAEIIVCDNGKGMGKETQEKLLQSLQGNVDGTDFNQEKKRSTGIGLANVGKRLSLFFEDRHRPEVESDVDQGTTIRLWIPSDQKA</sequence>
<dbReference type="InterPro" id="IPR050640">
    <property type="entry name" value="Bact_2-comp_sensor_kinase"/>
</dbReference>
<keyword evidence="6 7" id="KW-0472">Membrane</keyword>
<gene>
    <name evidence="9" type="ORF">LSG31_01195</name>
</gene>
<keyword evidence="2" id="KW-1003">Cell membrane</keyword>
<feature type="transmembrane region" description="Helical" evidence="7">
    <location>
        <begin position="7"/>
        <end position="26"/>
    </location>
</feature>
<evidence type="ECO:0000256" key="6">
    <source>
        <dbReference type="ARBA" id="ARBA00023136"/>
    </source>
</evidence>
<dbReference type="InterPro" id="IPR003594">
    <property type="entry name" value="HATPase_dom"/>
</dbReference>